<gene>
    <name evidence="1" type="ORF">HNR65_000010</name>
</gene>
<evidence type="ECO:0000313" key="1">
    <source>
        <dbReference type="EMBL" id="MBA2879703.1"/>
    </source>
</evidence>
<organism evidence="1 2">
    <name type="scientific">Desulfosalsimonas propionicica</name>
    <dbReference type="NCBI Taxonomy" id="332175"/>
    <lineage>
        <taxon>Bacteria</taxon>
        <taxon>Pseudomonadati</taxon>
        <taxon>Thermodesulfobacteriota</taxon>
        <taxon>Desulfobacteria</taxon>
        <taxon>Desulfobacterales</taxon>
        <taxon>Desulfosalsimonadaceae</taxon>
        <taxon>Desulfosalsimonas</taxon>
    </lineage>
</organism>
<reference evidence="1 2" key="1">
    <citation type="submission" date="2020-07" db="EMBL/GenBank/DDBJ databases">
        <title>Genomic Encyclopedia of Type Strains, Phase IV (KMG-IV): sequencing the most valuable type-strain genomes for metagenomic binning, comparative biology and taxonomic classification.</title>
        <authorList>
            <person name="Goeker M."/>
        </authorList>
    </citation>
    <scope>NUCLEOTIDE SEQUENCE [LARGE SCALE GENOMIC DNA]</scope>
    <source>
        <strain evidence="1 2">DSM 17721</strain>
    </source>
</reference>
<name>A0A7W0C5P7_9BACT</name>
<proteinExistence type="predicted"/>
<protein>
    <submittedName>
        <fullName evidence="1">Uncharacterized protein</fullName>
    </submittedName>
</protein>
<dbReference type="AlphaFoldDB" id="A0A7W0C5P7"/>
<dbReference type="RefSeq" id="WP_181549409.1">
    <property type="nucleotide sequence ID" value="NZ_JACDUS010000001.1"/>
</dbReference>
<accession>A0A7W0C5P7</accession>
<dbReference type="EMBL" id="JACDUS010000001">
    <property type="protein sequence ID" value="MBA2879703.1"/>
    <property type="molecule type" value="Genomic_DNA"/>
</dbReference>
<keyword evidence="2" id="KW-1185">Reference proteome</keyword>
<comment type="caution">
    <text evidence="1">The sequence shown here is derived from an EMBL/GenBank/DDBJ whole genome shotgun (WGS) entry which is preliminary data.</text>
</comment>
<sequence>MGTFGTTNHRNKKLAAVFRDKPELVTALPEWMLPQKHIEAYQQMQDLAIVEIAGRDSVAAAVCAAEQNGYNNLLPVYAYTGTEYGQWQSVPEAVGRLARRLPQVRVHPLLIVGSPEFWHTLNGRFISDCVERFGKYSPCPGCHLYLHSVRVPLAGKLGNADIVAGERTSHNGAVKINQVKNALDFYSEALGFFGIRLNMPLAEIADGTEIEKILEMPWQQGKEQLCCSLSGNYKKCTGATGVDIEPVMRYFHEFAGPVVREIVTAYMQGQIPEHQRIASKVMSQWMNQK</sequence>
<dbReference type="Proteomes" id="UP000525298">
    <property type="component" value="Unassembled WGS sequence"/>
</dbReference>
<evidence type="ECO:0000313" key="2">
    <source>
        <dbReference type="Proteomes" id="UP000525298"/>
    </source>
</evidence>